<dbReference type="OrthoDB" id="9761633at2"/>
<dbReference type="Gene3D" id="3.40.50.2000">
    <property type="entry name" value="Glycogen Phosphorylase B"/>
    <property type="match status" value="2"/>
</dbReference>
<dbReference type="GO" id="GO:0004805">
    <property type="term" value="F:trehalose-phosphatase activity"/>
    <property type="evidence" value="ECO:0007669"/>
    <property type="project" value="TreeGrafter"/>
</dbReference>
<protein>
    <recommendedName>
        <fullName evidence="3">alpha,alpha-trehalose-phosphate synthase (ADP-forming)</fullName>
        <ecNumber evidence="3">2.4.1.347</ecNumber>
    </recommendedName>
</protein>
<name>K6VPU8_9ACTN</name>
<dbReference type="CDD" id="cd03788">
    <property type="entry name" value="GT20_TPS"/>
    <property type="match status" value="1"/>
</dbReference>
<comment type="caution">
    <text evidence="7">The sequence shown here is derived from an EMBL/GenBank/DDBJ whole genome shotgun (WGS) entry which is preliminary data.</text>
</comment>
<dbReference type="STRING" id="1108045.GORHZ_046_00700"/>
<dbReference type="EC" id="2.4.1.347" evidence="3"/>
<evidence type="ECO:0000256" key="2">
    <source>
        <dbReference type="ARBA" id="ARBA00008799"/>
    </source>
</evidence>
<evidence type="ECO:0000256" key="1">
    <source>
        <dbReference type="ARBA" id="ARBA00001525"/>
    </source>
</evidence>
<comment type="catalytic activity">
    <reaction evidence="1">
        <text>CDP-alpha-D-glucose + D-glucose 6-phosphate = alpha,alpha-trehalose 6-phosphate + CDP + H(+)</text>
        <dbReference type="Rhea" id="RHEA:53884"/>
        <dbReference type="ChEBI" id="CHEBI:15378"/>
        <dbReference type="ChEBI" id="CHEBI:58069"/>
        <dbReference type="ChEBI" id="CHEBI:58429"/>
        <dbReference type="ChEBI" id="CHEBI:61548"/>
        <dbReference type="ChEBI" id="CHEBI:137927"/>
    </reaction>
</comment>
<proteinExistence type="inferred from homology"/>
<dbReference type="eggNOG" id="COG0380">
    <property type="taxonomic scope" value="Bacteria"/>
</dbReference>
<dbReference type="RefSeq" id="WP_006330671.1">
    <property type="nucleotide sequence ID" value="NZ_BAHC01000046.1"/>
</dbReference>
<dbReference type="AlphaFoldDB" id="K6VPU8"/>
<evidence type="ECO:0000256" key="6">
    <source>
        <dbReference type="ARBA" id="ARBA00093268"/>
    </source>
</evidence>
<dbReference type="SUPFAM" id="SSF53756">
    <property type="entry name" value="UDP-Glycosyltransferase/glycogen phosphorylase"/>
    <property type="match status" value="1"/>
</dbReference>
<accession>K6VPU8</accession>
<evidence type="ECO:0000256" key="5">
    <source>
        <dbReference type="ARBA" id="ARBA00048311"/>
    </source>
</evidence>
<evidence type="ECO:0000313" key="8">
    <source>
        <dbReference type="Proteomes" id="UP000008363"/>
    </source>
</evidence>
<comment type="catalytic activity">
    <reaction evidence="4">
        <text>GDP-alpha-D-glucose + D-glucose 6-phosphate = alpha,alpha-trehalose 6-phosphate + GDP + H(+)</text>
        <dbReference type="Rhea" id="RHEA:14605"/>
        <dbReference type="ChEBI" id="CHEBI:15378"/>
        <dbReference type="ChEBI" id="CHEBI:58189"/>
        <dbReference type="ChEBI" id="CHEBI:58429"/>
        <dbReference type="ChEBI" id="CHEBI:61548"/>
        <dbReference type="ChEBI" id="CHEBI:62230"/>
    </reaction>
</comment>
<dbReference type="PANTHER" id="PTHR10788">
    <property type="entry name" value="TREHALOSE-6-PHOSPHATE SYNTHASE"/>
    <property type="match status" value="1"/>
</dbReference>
<comment type="catalytic activity">
    <reaction evidence="6">
        <text>TDP-alpha-D-glucose + D-glucose 6-phosphate = 5-methyl-UDP + alpha,alpha-trehalose 6-phosphate + H(+)</text>
        <dbReference type="Rhea" id="RHEA:53888"/>
        <dbReference type="ChEBI" id="CHEBI:15378"/>
        <dbReference type="ChEBI" id="CHEBI:58429"/>
        <dbReference type="ChEBI" id="CHEBI:61417"/>
        <dbReference type="ChEBI" id="CHEBI:61548"/>
        <dbReference type="ChEBI" id="CHEBI:137931"/>
    </reaction>
</comment>
<comment type="catalytic activity">
    <reaction evidence="5">
        <text>ADP-alpha-D-glucose + D-glucose 6-phosphate = alpha,alpha-trehalose 6-phosphate + ADP + H(+)</text>
        <dbReference type="Rhea" id="RHEA:53880"/>
        <dbReference type="ChEBI" id="CHEBI:15378"/>
        <dbReference type="ChEBI" id="CHEBI:57498"/>
        <dbReference type="ChEBI" id="CHEBI:58429"/>
        <dbReference type="ChEBI" id="CHEBI:61548"/>
        <dbReference type="ChEBI" id="CHEBI:456216"/>
        <dbReference type="EC" id="2.4.1.347"/>
    </reaction>
</comment>
<dbReference type="InterPro" id="IPR001830">
    <property type="entry name" value="Glyco_trans_20"/>
</dbReference>
<comment type="similarity">
    <text evidence="2">Belongs to the glycosyltransferase 20 family.</text>
</comment>
<evidence type="ECO:0000313" key="7">
    <source>
        <dbReference type="EMBL" id="GAB88920.1"/>
    </source>
</evidence>
<organism evidence="7 8">
    <name type="scientific">Gordonia rhizosphera NBRC 16068</name>
    <dbReference type="NCBI Taxonomy" id="1108045"/>
    <lineage>
        <taxon>Bacteria</taxon>
        <taxon>Bacillati</taxon>
        <taxon>Actinomycetota</taxon>
        <taxon>Actinomycetes</taxon>
        <taxon>Mycobacteriales</taxon>
        <taxon>Gordoniaceae</taxon>
        <taxon>Gordonia</taxon>
    </lineage>
</organism>
<dbReference type="EMBL" id="BAHC01000046">
    <property type="protein sequence ID" value="GAB88920.1"/>
    <property type="molecule type" value="Genomic_DNA"/>
</dbReference>
<sequence length="512" mass="56372">MADSAEVPNGGSTANHISGDAQFVVVANRLPVDKEVLPDGSVHWKRSPGGLVTALEPILRQQTGAWVGWSGIADSDDNPDIPGVEIHAVPLSAQEIAEYYEGFSNATLWPLYHDVIVKPEYHREWWNTYVEVNRRFAEAAAKAAGPGATVWVQDYQLQLVPKMLRMLRPDLKIGFFLHIPFPPVELFMQNPWRTEIVEGLLGADLIGFHLPGGAQNFLYLARRLAGQATSKGTVGVRSRFGVVQVGFRTVRVGAFPISIDSGELDRKARSKEVRKRAAEIRKELGNPKTILLGVDRLDYTKGIDVRLKAVSELLAEKRIDPAETVMVQLATPSRERVDSYVKMRAGIEQLVGNINGSYSSVGQPVVEYLHRPIPRDDLIAFFVAADVMLVTPMRDGMNLVAKEYVACRSDLGGALVLSEFTGAAAELRSAYQANPYDLEGVKDAIEEAVHQNAHEGRRRMRALRRQVLTHDVTKWAQSFLGTLAATTETASDANRGVHLVESNEQPTDGPDA</sequence>
<dbReference type="GO" id="GO:0005829">
    <property type="term" value="C:cytosol"/>
    <property type="evidence" value="ECO:0007669"/>
    <property type="project" value="TreeGrafter"/>
</dbReference>
<dbReference type="GO" id="GO:0005992">
    <property type="term" value="P:trehalose biosynthetic process"/>
    <property type="evidence" value="ECO:0007669"/>
    <property type="project" value="InterPro"/>
</dbReference>
<reference evidence="7 8" key="1">
    <citation type="submission" date="2012-08" db="EMBL/GenBank/DDBJ databases">
        <title>Whole genome shotgun sequence of Gordonia rhizosphera NBRC 16068.</title>
        <authorList>
            <person name="Takarada H."/>
            <person name="Isaki S."/>
            <person name="Hosoyama A."/>
            <person name="Tsuchikane K."/>
            <person name="Katsumata H."/>
            <person name="Baba S."/>
            <person name="Ohji S."/>
            <person name="Yamazaki S."/>
            <person name="Fujita N."/>
        </authorList>
    </citation>
    <scope>NUCLEOTIDE SEQUENCE [LARGE SCALE GENOMIC DNA]</scope>
    <source>
        <strain evidence="7 8">NBRC 16068</strain>
    </source>
</reference>
<gene>
    <name evidence="7" type="primary">otsA</name>
    <name evidence="7" type="ORF">GORHZ_046_00700</name>
</gene>
<dbReference type="Proteomes" id="UP000008363">
    <property type="component" value="Unassembled WGS sequence"/>
</dbReference>
<dbReference type="Pfam" id="PF00982">
    <property type="entry name" value="Glyco_transf_20"/>
    <property type="match status" value="1"/>
</dbReference>
<dbReference type="PANTHER" id="PTHR10788:SF106">
    <property type="entry name" value="BCDNA.GH08860"/>
    <property type="match status" value="1"/>
</dbReference>
<keyword evidence="8" id="KW-1185">Reference proteome</keyword>
<dbReference type="GO" id="GO:0003825">
    <property type="term" value="F:alpha,alpha-trehalose-phosphate synthase (UDP-forming) activity"/>
    <property type="evidence" value="ECO:0007669"/>
    <property type="project" value="TreeGrafter"/>
</dbReference>
<evidence type="ECO:0000256" key="4">
    <source>
        <dbReference type="ARBA" id="ARBA00047452"/>
    </source>
</evidence>
<evidence type="ECO:0000256" key="3">
    <source>
        <dbReference type="ARBA" id="ARBA00012842"/>
    </source>
</evidence>